<evidence type="ECO:0000313" key="5">
    <source>
        <dbReference type="EMBL" id="QAT65432.1"/>
    </source>
</evidence>
<evidence type="ECO:0000256" key="3">
    <source>
        <dbReference type="PIRSR" id="PIRSR601613-1"/>
    </source>
</evidence>
<dbReference type="InterPro" id="IPR001613">
    <property type="entry name" value="Flavin_amine_oxidase"/>
</dbReference>
<evidence type="ECO:0000256" key="1">
    <source>
        <dbReference type="ARBA" id="ARBA00001974"/>
    </source>
</evidence>
<dbReference type="PRINTS" id="PR00757">
    <property type="entry name" value="AMINEOXDASEF"/>
</dbReference>
<dbReference type="InterPro" id="IPR050281">
    <property type="entry name" value="Flavin_monoamine_oxidase"/>
</dbReference>
<reference evidence="5 6" key="1">
    <citation type="submission" date="2019-01" db="EMBL/GenBank/DDBJ databases">
        <title>Genome sequence of Bacillus glycinifermentans SRCM103574.</title>
        <authorList>
            <person name="Kong H.-J."/>
            <person name="Jeong S.-Y."/>
            <person name="Jeong D.-Y."/>
        </authorList>
    </citation>
    <scope>NUCLEOTIDE SEQUENCE [LARGE SCALE GENOMIC DNA]</scope>
    <source>
        <strain evidence="5 6">SRCM103574</strain>
    </source>
</reference>
<gene>
    <name evidence="5" type="ORF">EQZ20_11300</name>
</gene>
<dbReference type="GO" id="GO:0009063">
    <property type="term" value="P:amino acid catabolic process"/>
    <property type="evidence" value="ECO:0007669"/>
    <property type="project" value="TreeGrafter"/>
</dbReference>
<dbReference type="Pfam" id="PF01593">
    <property type="entry name" value="Amino_oxidase"/>
    <property type="match status" value="1"/>
</dbReference>
<dbReference type="EMBL" id="CP035232">
    <property type="protein sequence ID" value="QAT65432.1"/>
    <property type="molecule type" value="Genomic_DNA"/>
</dbReference>
<feature type="binding site" evidence="3">
    <location>
        <position position="452"/>
    </location>
    <ligand>
        <name>FAD</name>
        <dbReference type="ChEBI" id="CHEBI:57692"/>
    </ligand>
</feature>
<comment type="cofactor">
    <cofactor evidence="1">
        <name>FAD</name>
        <dbReference type="ChEBI" id="CHEBI:57692"/>
    </cofactor>
</comment>
<dbReference type="SUPFAM" id="SSF54373">
    <property type="entry name" value="FAD-linked reductases, C-terminal domain"/>
    <property type="match status" value="1"/>
</dbReference>
<dbReference type="AlphaFoldDB" id="A0AAJ3YY49"/>
<dbReference type="Gene3D" id="3.50.50.60">
    <property type="entry name" value="FAD/NAD(P)-binding domain"/>
    <property type="match status" value="1"/>
</dbReference>
<evidence type="ECO:0000313" key="6">
    <source>
        <dbReference type="Proteomes" id="UP000288675"/>
    </source>
</evidence>
<name>A0AAJ3YY49_9BACI</name>
<protein>
    <submittedName>
        <fullName evidence="5">Flavin monoamine oxidase family protein</fullName>
    </submittedName>
</protein>
<feature type="binding site" evidence="3">
    <location>
        <position position="82"/>
    </location>
    <ligand>
        <name>substrate</name>
    </ligand>
</feature>
<dbReference type="GO" id="GO:0001716">
    <property type="term" value="F:L-amino-acid oxidase activity"/>
    <property type="evidence" value="ECO:0007669"/>
    <property type="project" value="TreeGrafter"/>
</dbReference>
<dbReference type="KEGG" id="bgy:BGLY_2226"/>
<proteinExistence type="predicted"/>
<feature type="binding site" evidence="3">
    <location>
        <begin position="79"/>
        <end position="82"/>
    </location>
    <ligand>
        <name>FAD</name>
        <dbReference type="ChEBI" id="CHEBI:57692"/>
    </ligand>
</feature>
<evidence type="ECO:0000259" key="4">
    <source>
        <dbReference type="Pfam" id="PF01593"/>
    </source>
</evidence>
<dbReference type="Gene3D" id="3.90.660.10">
    <property type="match status" value="1"/>
</dbReference>
<feature type="domain" description="Amine oxidase" evidence="4">
    <location>
        <begin position="34"/>
        <end position="475"/>
    </location>
</feature>
<evidence type="ECO:0000256" key="2">
    <source>
        <dbReference type="ARBA" id="ARBA00023002"/>
    </source>
</evidence>
<accession>A0AAJ3YY49</accession>
<keyword evidence="2" id="KW-0560">Oxidoreductase</keyword>
<feature type="binding site" evidence="3">
    <location>
        <begin position="54"/>
        <end position="55"/>
    </location>
    <ligand>
        <name>FAD</name>
        <dbReference type="ChEBI" id="CHEBI:57692"/>
    </ligand>
</feature>
<organism evidence="5 6">
    <name type="scientific">Bacillus glycinifermentans</name>
    <dbReference type="NCBI Taxonomy" id="1664069"/>
    <lineage>
        <taxon>Bacteria</taxon>
        <taxon>Bacillati</taxon>
        <taxon>Bacillota</taxon>
        <taxon>Bacilli</taxon>
        <taxon>Bacillales</taxon>
        <taxon>Bacillaceae</taxon>
        <taxon>Bacillus</taxon>
    </lineage>
</organism>
<dbReference type="SUPFAM" id="SSF51905">
    <property type="entry name" value="FAD/NAD(P)-binding domain"/>
    <property type="match status" value="1"/>
</dbReference>
<dbReference type="Gene3D" id="1.10.405.10">
    <property type="entry name" value="Guanine Nucleotide Dissociation Inhibitor, domain 1"/>
    <property type="match status" value="1"/>
</dbReference>
<sequence>MNARLKNKDMIAIIRNGLPASHRPKRIIVVGAGLAGLVAASLLKNAGHNVTILEANDRIGGRVYTSRSPFSAGLYFNVGPMRIPDIHSLTLEYIKKFKLSTNVFLNRTPMDIIYANGVKTRLRIFEENPGILRYPVAPNEQGKTAEELMLSVLQPILDFINQDPARNWRIVEKQYRNHSLGSFLNTYFSSGAIDMIGVLLDMEAYMGMSLVEVLRESIFFTSPTRFYEITGGMDLLPQAFLPQLKENILFHQKMVKISQDQNRVTIHCIHQQSREHTALSGDLAIITIPFSALRFVKVEPFGSFSYFKRRAIRELNYIAATKTGIEFKSRFWEKAGQRGGKSITDLPVRFSYYPSFGIGSNGHAVVLASYTWADEALTWDSMPEGERLWYTLMNLSEIYGDIVWSEFVSGASFSWSLNPFSVGGFTAFEPGQEIELYPYIPVPEGRIHFAGEHTSRAHGWMQGAIESGIRVANEVNHLTT</sequence>
<dbReference type="PANTHER" id="PTHR10742">
    <property type="entry name" value="FLAVIN MONOAMINE OXIDASE"/>
    <property type="match status" value="1"/>
</dbReference>
<dbReference type="InterPro" id="IPR036188">
    <property type="entry name" value="FAD/NAD-bd_sf"/>
</dbReference>
<dbReference type="Proteomes" id="UP000288675">
    <property type="component" value="Chromosome"/>
</dbReference>
<dbReference type="InterPro" id="IPR002937">
    <property type="entry name" value="Amino_oxidase"/>
</dbReference>
<dbReference type="PANTHER" id="PTHR10742:SF342">
    <property type="entry name" value="AMINE OXIDASE"/>
    <property type="match status" value="1"/>
</dbReference>